<dbReference type="InterPro" id="IPR011990">
    <property type="entry name" value="TPR-like_helical_dom_sf"/>
</dbReference>
<evidence type="ECO:0000313" key="2">
    <source>
        <dbReference type="EMBL" id="MBH0112247.1"/>
    </source>
</evidence>
<organism evidence="2 3">
    <name type="scientific">Novosphingobium aureum</name>
    <dbReference type="NCBI Taxonomy" id="2792964"/>
    <lineage>
        <taxon>Bacteria</taxon>
        <taxon>Pseudomonadati</taxon>
        <taxon>Pseudomonadota</taxon>
        <taxon>Alphaproteobacteria</taxon>
        <taxon>Sphingomonadales</taxon>
        <taxon>Sphingomonadaceae</taxon>
        <taxon>Novosphingobium</taxon>
    </lineage>
</organism>
<feature type="chain" id="PRO_5037186327" description="Tetratricopeptide repeat protein" evidence="1">
    <location>
        <begin position="21"/>
        <end position="120"/>
    </location>
</feature>
<dbReference type="EMBL" id="JADZGI010000001">
    <property type="protein sequence ID" value="MBH0112247.1"/>
    <property type="molecule type" value="Genomic_DNA"/>
</dbReference>
<protein>
    <recommendedName>
        <fullName evidence="4">Tetratricopeptide repeat protein</fullName>
    </recommendedName>
</protein>
<dbReference type="AlphaFoldDB" id="A0A931HAI0"/>
<sequence length="120" mass="13102">MSISALAAAVLLGQSSFSLVIDVPPPESTDVAYPEIARGENEQAMAKLYETRLARGEDPAVLINLGTVYKRLGHVAHAQEAWKAALHSSDRYQLELADGSWMDSRDIARLALRGEQIALR</sequence>
<keyword evidence="3" id="KW-1185">Reference proteome</keyword>
<name>A0A931HAI0_9SPHN</name>
<dbReference type="SUPFAM" id="SSF48452">
    <property type="entry name" value="TPR-like"/>
    <property type="match status" value="1"/>
</dbReference>
<keyword evidence="1" id="KW-0732">Signal</keyword>
<gene>
    <name evidence="2" type="ORF">I5E68_04670</name>
</gene>
<feature type="signal peptide" evidence="1">
    <location>
        <begin position="1"/>
        <end position="20"/>
    </location>
</feature>
<accession>A0A931HAI0</accession>
<comment type="caution">
    <text evidence="2">The sequence shown here is derived from an EMBL/GenBank/DDBJ whole genome shotgun (WGS) entry which is preliminary data.</text>
</comment>
<evidence type="ECO:0000313" key="3">
    <source>
        <dbReference type="Proteomes" id="UP000617634"/>
    </source>
</evidence>
<proteinExistence type="predicted"/>
<evidence type="ECO:0000256" key="1">
    <source>
        <dbReference type="SAM" id="SignalP"/>
    </source>
</evidence>
<dbReference type="Proteomes" id="UP000617634">
    <property type="component" value="Unassembled WGS sequence"/>
</dbReference>
<dbReference type="RefSeq" id="WP_197161233.1">
    <property type="nucleotide sequence ID" value="NZ_JADZGI010000001.1"/>
</dbReference>
<reference evidence="2" key="1">
    <citation type="submission" date="2020-11" db="EMBL/GenBank/DDBJ databases">
        <title>Novosphingobium aureum sp. nov., a marine bacterium isolated from sediment of a salt flat.</title>
        <authorList>
            <person name="Yoo Y."/>
            <person name="Kim J.-J."/>
        </authorList>
    </citation>
    <scope>NUCLEOTIDE SEQUENCE</scope>
    <source>
        <strain evidence="2">YJ-S2-02</strain>
    </source>
</reference>
<evidence type="ECO:0008006" key="4">
    <source>
        <dbReference type="Google" id="ProtNLM"/>
    </source>
</evidence>